<evidence type="ECO:0000256" key="1">
    <source>
        <dbReference type="SAM" id="MobiDB-lite"/>
    </source>
</evidence>
<proteinExistence type="predicted"/>
<gene>
    <name evidence="2" type="ORF">SHKM778_18870</name>
</gene>
<feature type="compositionally biased region" description="Pro residues" evidence="1">
    <location>
        <begin position="146"/>
        <end position="160"/>
    </location>
</feature>
<evidence type="ECO:0000313" key="2">
    <source>
        <dbReference type="EMBL" id="BFO15499.1"/>
    </source>
</evidence>
<feature type="compositionally biased region" description="Low complexity" evidence="1">
    <location>
        <begin position="117"/>
        <end position="128"/>
    </location>
</feature>
<organism evidence="2">
    <name type="scientific">Streptomyces haneummycinicus</name>
    <dbReference type="NCBI Taxonomy" id="3074435"/>
    <lineage>
        <taxon>Bacteria</taxon>
        <taxon>Bacillati</taxon>
        <taxon>Actinomycetota</taxon>
        <taxon>Actinomycetes</taxon>
        <taxon>Kitasatosporales</taxon>
        <taxon>Streptomycetaceae</taxon>
        <taxon>Streptomyces</taxon>
    </lineage>
</organism>
<name>A0AAT9HDK4_9ACTN</name>
<sequence length="302" mass="32294">MRALRLTHGVHIDSDPAWEADFHRLIEGFGALERLRIPAAGNSDPDPLTWGGLQYIARQYATRRGWEPALTSGLLGCLLDDALTGVDLFDAAGPAAPAAPPAVQRRQRTDPAGQTVRSGTEPRTPPRTSSRRVTRSRTVSGSRIRCPPPACPHSPRPSPSPNCATRASRSPRNGGGGGTRRRRPGQCPAPPDLIRLLMSRPAPWPAALDTALAATARHLWHTAFTDFEPTAPNAAQAWDTALALVLPGDRDAVLTDWRYTGEAYRAAVRRLAGLLAAPDTDPGPSNCWPPGSGQACRFGEVG</sequence>
<dbReference type="EMBL" id="AP035768">
    <property type="protein sequence ID" value="BFO15499.1"/>
    <property type="molecule type" value="Genomic_DNA"/>
</dbReference>
<feature type="region of interest" description="Disordered" evidence="1">
    <location>
        <begin position="95"/>
        <end position="191"/>
    </location>
</feature>
<reference evidence="2" key="2">
    <citation type="submission" date="2024-07" db="EMBL/GenBank/DDBJ databases">
        <title>Streptomyces haneummycinica sp. nov., a new antibiotic-producing actinobacterium isolated from marine sediment.</title>
        <authorList>
            <person name="Uemura M."/>
            <person name="Hamada M."/>
            <person name="Hirano S."/>
            <person name="Kobayashi K."/>
            <person name="Ohshiro T."/>
            <person name="Kobayashi T."/>
            <person name="Terahara T."/>
        </authorList>
    </citation>
    <scope>NUCLEOTIDE SEQUENCE</scope>
    <source>
        <strain evidence="2">KM77-8</strain>
    </source>
</reference>
<dbReference type="AlphaFoldDB" id="A0AAT9HDK4"/>
<protein>
    <submittedName>
        <fullName evidence="2">Uncharacterized protein</fullName>
    </submittedName>
</protein>
<accession>A0AAT9HDK4</accession>
<reference evidence="2" key="1">
    <citation type="submission" date="2024-06" db="EMBL/GenBank/DDBJ databases">
        <authorList>
            <consortium name="consrtm"/>
            <person name="Uemura M."/>
            <person name="Terahara T."/>
        </authorList>
    </citation>
    <scope>NUCLEOTIDE SEQUENCE</scope>
    <source>
        <strain evidence="2">KM77-8</strain>
    </source>
</reference>